<dbReference type="InterPro" id="IPR006135">
    <property type="entry name" value="T3SS_substrate_exporter"/>
</dbReference>
<dbReference type="PANTHER" id="PTHR30531:SF12">
    <property type="entry name" value="FLAGELLAR BIOSYNTHETIC PROTEIN FLHB"/>
    <property type="match status" value="1"/>
</dbReference>
<feature type="compositionally biased region" description="Basic and acidic residues" evidence="1">
    <location>
        <begin position="1"/>
        <end position="23"/>
    </location>
</feature>
<evidence type="ECO:0000256" key="1">
    <source>
        <dbReference type="SAM" id="MobiDB-lite"/>
    </source>
</evidence>
<evidence type="ECO:0000313" key="3">
    <source>
        <dbReference type="EMBL" id="POH73860.1"/>
    </source>
</evidence>
<keyword evidence="4" id="KW-1185">Reference proteome</keyword>
<evidence type="ECO:0000256" key="2">
    <source>
        <dbReference type="SAM" id="Phobius"/>
    </source>
</evidence>
<proteinExistence type="predicted"/>
<gene>
    <name evidence="3" type="ORF">CVS27_08040</name>
</gene>
<protein>
    <submittedName>
        <fullName evidence="3">Type III secretion protein</fullName>
    </submittedName>
</protein>
<dbReference type="GO" id="GO:0009306">
    <property type="term" value="P:protein secretion"/>
    <property type="evidence" value="ECO:0007669"/>
    <property type="project" value="InterPro"/>
</dbReference>
<feature type="transmembrane region" description="Helical" evidence="2">
    <location>
        <begin position="189"/>
        <end position="208"/>
    </location>
</feature>
<dbReference type="RefSeq" id="WP_103465215.1">
    <property type="nucleotide sequence ID" value="NZ_PPXC01000005.1"/>
</dbReference>
<feature type="transmembrane region" description="Helical" evidence="2">
    <location>
        <begin position="84"/>
        <end position="108"/>
    </location>
</feature>
<reference evidence="3 4" key="1">
    <citation type="submission" date="2018-01" db="EMBL/GenBank/DDBJ databases">
        <title>Arthrobacter sp. nov., from glaciers in China.</title>
        <authorList>
            <person name="Liu Q."/>
            <person name="Xin Y.-H."/>
        </authorList>
    </citation>
    <scope>NUCLEOTIDE SEQUENCE [LARGE SCALE GENOMIC DNA]</scope>
    <source>
        <strain evidence="3 4">HLT2-12-2</strain>
    </source>
</reference>
<accession>A0A2S3ZXC7</accession>
<dbReference type="Pfam" id="PF01312">
    <property type="entry name" value="Bac_export_2"/>
    <property type="match status" value="1"/>
</dbReference>
<name>A0A2S3ZXC7_ARTGL</name>
<dbReference type="SUPFAM" id="SSF160544">
    <property type="entry name" value="EscU C-terminal domain-like"/>
    <property type="match status" value="1"/>
</dbReference>
<dbReference type="PRINTS" id="PR00950">
    <property type="entry name" value="TYPE3IMSPROT"/>
</dbReference>
<keyword evidence="2" id="KW-1133">Transmembrane helix</keyword>
<feature type="transmembrane region" description="Helical" evidence="2">
    <location>
        <begin position="33"/>
        <end position="50"/>
    </location>
</feature>
<dbReference type="Proteomes" id="UP000237061">
    <property type="component" value="Unassembled WGS sequence"/>
</dbReference>
<feature type="transmembrane region" description="Helical" evidence="2">
    <location>
        <begin position="150"/>
        <end position="169"/>
    </location>
</feature>
<comment type="caution">
    <text evidence="3">The sequence shown here is derived from an EMBL/GenBank/DDBJ whole genome shotgun (WGS) entry which is preliminary data.</text>
</comment>
<dbReference type="Gene3D" id="3.40.1690.10">
    <property type="entry name" value="secretion proteins EscU"/>
    <property type="match status" value="1"/>
</dbReference>
<feature type="region of interest" description="Disordered" evidence="1">
    <location>
        <begin position="1"/>
        <end position="24"/>
    </location>
</feature>
<dbReference type="Gene3D" id="6.10.250.2080">
    <property type="match status" value="1"/>
</dbReference>
<evidence type="ECO:0000313" key="4">
    <source>
        <dbReference type="Proteomes" id="UP000237061"/>
    </source>
</evidence>
<keyword evidence="2" id="KW-0812">Transmembrane</keyword>
<dbReference type="AlphaFoldDB" id="A0A2S3ZXC7"/>
<organism evidence="3 4">
    <name type="scientific">Arthrobacter glacialis</name>
    <dbReference type="NCBI Taxonomy" id="1664"/>
    <lineage>
        <taxon>Bacteria</taxon>
        <taxon>Bacillati</taxon>
        <taxon>Actinomycetota</taxon>
        <taxon>Actinomycetes</taxon>
        <taxon>Micrococcales</taxon>
        <taxon>Micrococcaceae</taxon>
        <taxon>Arthrobacter</taxon>
    </lineage>
</organism>
<dbReference type="EMBL" id="PPXC01000005">
    <property type="protein sequence ID" value="POH73860.1"/>
    <property type="molecule type" value="Genomic_DNA"/>
</dbReference>
<dbReference type="GO" id="GO:0005886">
    <property type="term" value="C:plasma membrane"/>
    <property type="evidence" value="ECO:0007669"/>
    <property type="project" value="TreeGrafter"/>
</dbReference>
<keyword evidence="2" id="KW-0472">Membrane</keyword>
<dbReference type="PANTHER" id="PTHR30531">
    <property type="entry name" value="FLAGELLAR BIOSYNTHETIC PROTEIN FLHB"/>
    <property type="match status" value="1"/>
</dbReference>
<dbReference type="InterPro" id="IPR029025">
    <property type="entry name" value="T3SS_substrate_exporter_C"/>
</dbReference>
<sequence length="384" mass="40723">MADEPTGERTEQATDKRMREVRQKGQLSRSQDLTAWVGVGAAVIMIPNVITRATDALADQMFTVTAVAANPEVPAALQAMEDGLFSLAGILGLLFAVVVVAVLAAAVLQGGVRFKQFKPKYEQFNLLKGLKTVLGTQALWNGAKSLLKTAVVGLVLYIVVQGLSATLLGAGSLPISELLATAGQGLVQLIQYAVAAGMLLAVADVFVVSKRNRKRTRMTKKEVKDEHKSTDGDPLVKSARRQRQLSMARSRMMSAVATADVVLVNPTHVAVALRYEPGKSAPRVVAKGADRVAQRIRAEAEAKKVPMVRDIPLTRALHGSCDLGAEIPVELYNQVAAVLAFVMALKKRGSASGTHQILPAGSSIPAGLAPPECQHPINSNTSSS</sequence>